<gene>
    <name evidence="1" type="ORF">METZ01_LOCUS136944</name>
</gene>
<dbReference type="AlphaFoldDB" id="A0A381Z4F0"/>
<reference evidence="1" key="1">
    <citation type="submission" date="2018-05" db="EMBL/GenBank/DDBJ databases">
        <authorList>
            <person name="Lanie J.A."/>
            <person name="Ng W.-L."/>
            <person name="Kazmierczak K.M."/>
            <person name="Andrzejewski T.M."/>
            <person name="Davidsen T.M."/>
            <person name="Wayne K.J."/>
            <person name="Tettelin H."/>
            <person name="Glass J.I."/>
            <person name="Rusch D."/>
            <person name="Podicherti R."/>
            <person name="Tsui H.-C.T."/>
            <person name="Winkler M.E."/>
        </authorList>
    </citation>
    <scope>NUCLEOTIDE SEQUENCE</scope>
</reference>
<accession>A0A381Z4F0</accession>
<protein>
    <submittedName>
        <fullName evidence="1">Uncharacterized protein</fullName>
    </submittedName>
</protein>
<proteinExistence type="predicted"/>
<evidence type="ECO:0000313" key="1">
    <source>
        <dbReference type="EMBL" id="SVA84090.1"/>
    </source>
</evidence>
<dbReference type="EMBL" id="UINC01019899">
    <property type="protein sequence ID" value="SVA84090.1"/>
    <property type="molecule type" value="Genomic_DNA"/>
</dbReference>
<organism evidence="1">
    <name type="scientific">marine metagenome</name>
    <dbReference type="NCBI Taxonomy" id="408172"/>
    <lineage>
        <taxon>unclassified sequences</taxon>
        <taxon>metagenomes</taxon>
        <taxon>ecological metagenomes</taxon>
    </lineage>
</organism>
<sequence length="57" mass="6180">MEWNPQAYKIGDLPLESGEVIEDCQISACILGSSNPTCTVLTTASIAGTHRRLDFLI</sequence>
<feature type="non-terminal residue" evidence="1">
    <location>
        <position position="57"/>
    </location>
</feature>
<name>A0A381Z4F0_9ZZZZ</name>